<keyword evidence="3" id="KW-1185">Reference proteome</keyword>
<dbReference type="EMBL" id="JBJQOH010000005">
    <property type="protein sequence ID" value="KAL3686492.1"/>
    <property type="molecule type" value="Genomic_DNA"/>
</dbReference>
<protein>
    <submittedName>
        <fullName evidence="2">Uncharacterized protein</fullName>
    </submittedName>
</protein>
<accession>A0ABD3H4Q5</accession>
<evidence type="ECO:0000313" key="2">
    <source>
        <dbReference type="EMBL" id="KAL3686492.1"/>
    </source>
</evidence>
<reference evidence="2 3" key="1">
    <citation type="submission" date="2024-09" db="EMBL/GenBank/DDBJ databases">
        <title>Chromosome-scale assembly of Riccia sorocarpa.</title>
        <authorList>
            <person name="Paukszto L."/>
        </authorList>
    </citation>
    <scope>NUCLEOTIDE SEQUENCE [LARGE SCALE GENOMIC DNA]</scope>
    <source>
        <strain evidence="2">LP-2024</strain>
        <tissue evidence="2">Aerial parts of the thallus</tissue>
    </source>
</reference>
<dbReference type="AlphaFoldDB" id="A0ABD3H4Q5"/>
<feature type="compositionally biased region" description="Basic residues" evidence="1">
    <location>
        <begin position="185"/>
        <end position="195"/>
    </location>
</feature>
<evidence type="ECO:0000256" key="1">
    <source>
        <dbReference type="SAM" id="MobiDB-lite"/>
    </source>
</evidence>
<gene>
    <name evidence="2" type="ORF">R1sor_009066</name>
</gene>
<dbReference type="Proteomes" id="UP001633002">
    <property type="component" value="Unassembled WGS sequence"/>
</dbReference>
<proteinExistence type="predicted"/>
<comment type="caution">
    <text evidence="2">The sequence shown here is derived from an EMBL/GenBank/DDBJ whole genome shotgun (WGS) entry which is preliminary data.</text>
</comment>
<feature type="region of interest" description="Disordered" evidence="1">
    <location>
        <begin position="173"/>
        <end position="201"/>
    </location>
</feature>
<sequence>MERKSHKEVTALVCCSDETFAAFEKFVVYWKLCRIPDVHGVMGRPKNDKDVEVDCDFSQNLSVNRFRPINGLLDKELRLVWSKLEKGTVCVTKPAKHQGTDDIVTLKDFCKAVKGKRTLANCIVKYWETRYNEEFDLWDDLARSYNFPENWLDGILKFILDKPNRETTIDVVEDVSSSKEEEGSKKKKSKKKSSLRKPLPF</sequence>
<evidence type="ECO:0000313" key="3">
    <source>
        <dbReference type="Proteomes" id="UP001633002"/>
    </source>
</evidence>
<name>A0ABD3H4Q5_9MARC</name>
<organism evidence="2 3">
    <name type="scientific">Riccia sorocarpa</name>
    <dbReference type="NCBI Taxonomy" id="122646"/>
    <lineage>
        <taxon>Eukaryota</taxon>
        <taxon>Viridiplantae</taxon>
        <taxon>Streptophyta</taxon>
        <taxon>Embryophyta</taxon>
        <taxon>Marchantiophyta</taxon>
        <taxon>Marchantiopsida</taxon>
        <taxon>Marchantiidae</taxon>
        <taxon>Marchantiales</taxon>
        <taxon>Ricciaceae</taxon>
        <taxon>Riccia</taxon>
    </lineage>
</organism>